<dbReference type="RefSeq" id="WP_344953722.1">
    <property type="nucleotide sequence ID" value="NZ_BAAAZR010000063.1"/>
</dbReference>
<keyword evidence="3" id="KW-1185">Reference proteome</keyword>
<dbReference type="InterPro" id="IPR013022">
    <property type="entry name" value="Xyl_isomerase-like_TIM-brl"/>
</dbReference>
<evidence type="ECO:0000259" key="1">
    <source>
        <dbReference type="Pfam" id="PF01261"/>
    </source>
</evidence>
<accession>A0ABP7JKI8</accession>
<proteinExistence type="predicted"/>
<dbReference type="InterPro" id="IPR036237">
    <property type="entry name" value="Xyl_isomerase-like_sf"/>
</dbReference>
<evidence type="ECO:0000313" key="2">
    <source>
        <dbReference type="EMBL" id="GAA3846592.1"/>
    </source>
</evidence>
<protein>
    <submittedName>
        <fullName evidence="2">Metabolite traffic protein EboE</fullName>
    </submittedName>
</protein>
<dbReference type="SUPFAM" id="SSF51658">
    <property type="entry name" value="Xylose isomerase-like"/>
    <property type="match status" value="1"/>
</dbReference>
<dbReference type="Proteomes" id="UP001500888">
    <property type="component" value="Unassembled WGS sequence"/>
</dbReference>
<evidence type="ECO:0000313" key="3">
    <source>
        <dbReference type="Proteomes" id="UP001500888"/>
    </source>
</evidence>
<reference evidence="3" key="1">
    <citation type="journal article" date="2019" name="Int. J. Syst. Evol. Microbiol.">
        <title>The Global Catalogue of Microorganisms (GCM) 10K type strain sequencing project: providing services to taxonomists for standard genome sequencing and annotation.</title>
        <authorList>
            <consortium name="The Broad Institute Genomics Platform"/>
            <consortium name="The Broad Institute Genome Sequencing Center for Infectious Disease"/>
            <person name="Wu L."/>
            <person name="Ma J."/>
        </authorList>
    </citation>
    <scope>NUCLEOTIDE SEQUENCE [LARGE SCALE GENOMIC DNA]</scope>
    <source>
        <strain evidence="3">JCM 16908</strain>
    </source>
</reference>
<dbReference type="Gene3D" id="3.20.20.150">
    <property type="entry name" value="Divalent-metal-dependent TIM barrel enzymes"/>
    <property type="match status" value="1"/>
</dbReference>
<sequence>MRFRHPDGSVVHVAYCTNVHPAEDLAGVLGQLRRYAGPIRERLGVPRLGLGLWLSRPVCDTLLAEPGEVVRLRDALAEHGLEVVTLNGFPYQGFHDYEGESDAGSAVPGAPKLRVYHPDWTTEERLDYTLDLARVLAGLLPGDVRWGSISTLPLAWRTPWTPERSATAMGMLDRLSAGLAEVAAETGRRIRVGFEPEPGCIVENTTQAAHHLAAVDHDHLGVCLDACHLAVQFEDPGEAVKRLAVAGLPVVKLQASCALQVDRPADPFTREALTAFAEPRFLHQTRERNTKDVIHLAEAPGGSPDTAGAVHDGGLRAVDDLGEALDGGLPGNSPWRVHFHVPLHATPAPPLTSTQGVLEETLRVLLAGPVALTRHVEVETYTWQALPRDRRPGADEELVEGIALELAWIRERLIDLGLKEETP</sequence>
<dbReference type="Pfam" id="PF01261">
    <property type="entry name" value="AP_endonuc_2"/>
    <property type="match status" value="1"/>
</dbReference>
<feature type="domain" description="Xylose isomerase-like TIM barrel" evidence="1">
    <location>
        <begin position="67"/>
        <end position="236"/>
    </location>
</feature>
<comment type="caution">
    <text evidence="2">The sequence shown here is derived from an EMBL/GenBank/DDBJ whole genome shotgun (WGS) entry which is preliminary data.</text>
</comment>
<name>A0ABP7JKI8_9ACTN</name>
<dbReference type="NCBIfam" id="NF035939">
    <property type="entry name" value="TIM_EboE"/>
    <property type="match status" value="1"/>
</dbReference>
<dbReference type="EMBL" id="BAAAZR010000063">
    <property type="protein sequence ID" value="GAA3846592.1"/>
    <property type="molecule type" value="Genomic_DNA"/>
</dbReference>
<organism evidence="2 3">
    <name type="scientific">Sphaerisporangium flaviroseum</name>
    <dbReference type="NCBI Taxonomy" id="509199"/>
    <lineage>
        <taxon>Bacteria</taxon>
        <taxon>Bacillati</taxon>
        <taxon>Actinomycetota</taxon>
        <taxon>Actinomycetes</taxon>
        <taxon>Streptosporangiales</taxon>
        <taxon>Streptosporangiaceae</taxon>
        <taxon>Sphaerisporangium</taxon>
    </lineage>
</organism>
<gene>
    <name evidence="2" type="primary">eboE_2</name>
    <name evidence="2" type="ORF">GCM10022226_82750</name>
</gene>